<dbReference type="Gene3D" id="3.40.50.1820">
    <property type="entry name" value="alpha/beta hydrolase"/>
    <property type="match status" value="1"/>
</dbReference>
<reference evidence="3 4" key="1">
    <citation type="submission" date="2024-03" db="EMBL/GenBank/DDBJ databases">
        <title>Reference genomes for the five species model microbial community.</title>
        <authorList>
            <person name="Padfield D."/>
        </authorList>
    </citation>
    <scope>NUCLEOTIDE SEQUENCE [LARGE SCALE GENOMIC DNA]</scope>
    <source>
        <strain evidence="3 4">AB1</strain>
    </source>
</reference>
<dbReference type="EMBL" id="JBBHKQ010000002">
    <property type="protein sequence ID" value="MEJ5902330.1"/>
    <property type="molecule type" value="Genomic_DNA"/>
</dbReference>
<sequence>MKPAIEQLFPGFEMQYVETDGVCFAVTTGGQGMPILLLHGYPETMAAWHRIAPVLAQSHTVVVPDLPGYGRSRITSNPTGAASKRRMAASLVELMQALGHDRFVVVGHDRGGRVAYRMALDHPGKVLGLVSVTVVPTPEMWEGASKAFGMGAWHWFMLAQPEPLPEMLLSGNPRFMIDTTLQKMAHGLDKLHPLALEDYRKAFDNPDVRHWICEDYRAGAGVDEADDLADRTAGRRIHVPALVFWEEGRRFGGGREPLDIWADWASDVDGEALAGGHLLPETASAPILARLAPFLLKIDAGASITAKEVSR</sequence>
<name>A0ABD5K2H2_9HYPH</name>
<evidence type="ECO:0000313" key="3">
    <source>
        <dbReference type="EMBL" id="MEJ5902330.1"/>
    </source>
</evidence>
<dbReference type="InterPro" id="IPR000639">
    <property type="entry name" value="Epox_hydrolase-like"/>
</dbReference>
<dbReference type="GO" id="GO:0016787">
    <property type="term" value="F:hydrolase activity"/>
    <property type="evidence" value="ECO:0007669"/>
    <property type="project" value="UniProtKB-KW"/>
</dbReference>
<dbReference type="AlphaFoldDB" id="A0ABD5K2H2"/>
<dbReference type="PRINTS" id="PR00412">
    <property type="entry name" value="EPOXHYDRLASE"/>
</dbReference>
<dbReference type="Proteomes" id="UP001362311">
    <property type="component" value="Unassembled WGS sequence"/>
</dbReference>
<feature type="domain" description="AB hydrolase-1" evidence="2">
    <location>
        <begin position="34"/>
        <end position="148"/>
    </location>
</feature>
<dbReference type="InterPro" id="IPR000073">
    <property type="entry name" value="AB_hydrolase_1"/>
</dbReference>
<accession>A0ABD5K2H2</accession>
<protein>
    <submittedName>
        <fullName evidence="3">Alpha/beta hydrolase</fullName>
    </submittedName>
</protein>
<comment type="caution">
    <text evidence="3">The sequence shown here is derived from an EMBL/GenBank/DDBJ whole genome shotgun (WGS) entry which is preliminary data.</text>
</comment>
<dbReference type="PANTHER" id="PTHR43329">
    <property type="entry name" value="EPOXIDE HYDROLASE"/>
    <property type="match status" value="1"/>
</dbReference>
<dbReference type="SUPFAM" id="SSF53474">
    <property type="entry name" value="alpha/beta-Hydrolases"/>
    <property type="match status" value="1"/>
</dbReference>
<organism evidence="3 4">
    <name type="scientific">Ochrobactrum teleogrylli</name>
    <dbReference type="NCBI Taxonomy" id="2479765"/>
    <lineage>
        <taxon>Bacteria</taxon>
        <taxon>Pseudomonadati</taxon>
        <taxon>Pseudomonadota</taxon>
        <taxon>Alphaproteobacteria</taxon>
        <taxon>Hyphomicrobiales</taxon>
        <taxon>Brucellaceae</taxon>
        <taxon>Brucella/Ochrobactrum group</taxon>
        <taxon>Ochrobactrum</taxon>
    </lineage>
</organism>
<keyword evidence="1 3" id="KW-0378">Hydrolase</keyword>
<gene>
    <name evidence="3" type="ORF">WIX40_19715</name>
</gene>
<evidence type="ECO:0000313" key="4">
    <source>
        <dbReference type="Proteomes" id="UP001362311"/>
    </source>
</evidence>
<proteinExistence type="predicted"/>
<dbReference type="Pfam" id="PF00561">
    <property type="entry name" value="Abhydrolase_1"/>
    <property type="match status" value="1"/>
</dbReference>
<evidence type="ECO:0000256" key="1">
    <source>
        <dbReference type="ARBA" id="ARBA00022801"/>
    </source>
</evidence>
<evidence type="ECO:0000259" key="2">
    <source>
        <dbReference type="Pfam" id="PF00561"/>
    </source>
</evidence>
<dbReference type="InterPro" id="IPR029058">
    <property type="entry name" value="AB_hydrolase_fold"/>
</dbReference>
<dbReference type="RefSeq" id="WP_339441596.1">
    <property type="nucleotide sequence ID" value="NZ_JBBHKQ010000002.1"/>
</dbReference>
<dbReference type="PRINTS" id="PR00111">
    <property type="entry name" value="ABHYDROLASE"/>
</dbReference>